<name>A0A067BL21_SAPPC</name>
<dbReference type="Proteomes" id="UP000030745">
    <property type="component" value="Unassembled WGS sequence"/>
</dbReference>
<dbReference type="GeneID" id="24137423"/>
<dbReference type="RefSeq" id="XP_012210152.1">
    <property type="nucleotide sequence ID" value="XM_012354762.1"/>
</dbReference>
<protein>
    <submittedName>
        <fullName evidence="1">Uncharacterized protein</fullName>
    </submittedName>
</protein>
<gene>
    <name evidence="1" type="ORF">SPRG_15721</name>
</gene>
<organism evidence="1 2">
    <name type="scientific">Saprolegnia parasitica (strain CBS 223.65)</name>
    <dbReference type="NCBI Taxonomy" id="695850"/>
    <lineage>
        <taxon>Eukaryota</taxon>
        <taxon>Sar</taxon>
        <taxon>Stramenopiles</taxon>
        <taxon>Oomycota</taxon>
        <taxon>Saprolegniomycetes</taxon>
        <taxon>Saprolegniales</taxon>
        <taxon>Saprolegniaceae</taxon>
        <taxon>Saprolegnia</taxon>
    </lineage>
</organism>
<dbReference type="VEuPathDB" id="FungiDB:SPRG_15721"/>
<feature type="non-terminal residue" evidence="1">
    <location>
        <position position="138"/>
    </location>
</feature>
<evidence type="ECO:0000313" key="2">
    <source>
        <dbReference type="Proteomes" id="UP000030745"/>
    </source>
</evidence>
<dbReference type="KEGG" id="spar:SPRG_15721"/>
<accession>A0A067BL21</accession>
<proteinExistence type="predicted"/>
<dbReference type="EMBL" id="KK583368">
    <property type="protein sequence ID" value="KDO19154.1"/>
    <property type="molecule type" value="Genomic_DNA"/>
</dbReference>
<sequence length="138" mass="15768">MRWHLTLVDCHSARTFVYSLHPRSLGLDCNASHDVRLPLHVVIYSGDMPATQRILACRPDLASAEAIDLAFHCARFKVAAYLMEQRQNDLPLTCVENGNVALLQLLRTYTTIGWRPDVLRRAITQRRSLDMATYLHHT</sequence>
<keyword evidence="2" id="KW-1185">Reference proteome</keyword>
<dbReference type="AlphaFoldDB" id="A0A067BL21"/>
<reference evidence="1 2" key="1">
    <citation type="journal article" date="2013" name="PLoS Genet.">
        <title>Distinctive expansion of potential virulence genes in the genome of the oomycete fish pathogen Saprolegnia parasitica.</title>
        <authorList>
            <person name="Jiang R.H."/>
            <person name="de Bruijn I."/>
            <person name="Haas B.J."/>
            <person name="Belmonte R."/>
            <person name="Lobach L."/>
            <person name="Christie J."/>
            <person name="van den Ackerveken G."/>
            <person name="Bottin A."/>
            <person name="Bulone V."/>
            <person name="Diaz-Moreno S.M."/>
            <person name="Dumas B."/>
            <person name="Fan L."/>
            <person name="Gaulin E."/>
            <person name="Govers F."/>
            <person name="Grenville-Briggs L.J."/>
            <person name="Horner N.R."/>
            <person name="Levin J.Z."/>
            <person name="Mammella M."/>
            <person name="Meijer H.J."/>
            <person name="Morris P."/>
            <person name="Nusbaum C."/>
            <person name="Oome S."/>
            <person name="Phillips A.J."/>
            <person name="van Rooyen D."/>
            <person name="Rzeszutek E."/>
            <person name="Saraiva M."/>
            <person name="Secombes C.J."/>
            <person name="Seidl M.F."/>
            <person name="Snel B."/>
            <person name="Stassen J.H."/>
            <person name="Sykes S."/>
            <person name="Tripathy S."/>
            <person name="van den Berg H."/>
            <person name="Vega-Arreguin J.C."/>
            <person name="Wawra S."/>
            <person name="Young S.K."/>
            <person name="Zeng Q."/>
            <person name="Dieguez-Uribeondo J."/>
            <person name="Russ C."/>
            <person name="Tyler B.M."/>
            <person name="van West P."/>
        </authorList>
    </citation>
    <scope>NUCLEOTIDE SEQUENCE [LARGE SCALE GENOMIC DNA]</scope>
    <source>
        <strain evidence="1 2">CBS 223.65</strain>
    </source>
</reference>
<evidence type="ECO:0000313" key="1">
    <source>
        <dbReference type="EMBL" id="KDO19154.1"/>
    </source>
</evidence>